<evidence type="ECO:0000256" key="1">
    <source>
        <dbReference type="PROSITE-ProRule" id="PRU00285"/>
    </source>
</evidence>
<dbReference type="Pfam" id="PF00011">
    <property type="entry name" value="HSP20"/>
    <property type="match status" value="1"/>
</dbReference>
<gene>
    <name evidence="4" type="ORF">D9V75_02815</name>
</gene>
<dbReference type="InterPro" id="IPR008978">
    <property type="entry name" value="HSP20-like_chaperone"/>
</dbReference>
<dbReference type="PROSITE" id="PS01031">
    <property type="entry name" value="SHSP"/>
    <property type="match status" value="1"/>
</dbReference>
<reference evidence="4 5" key="2">
    <citation type="submission" date="2019-05" db="EMBL/GenBank/DDBJ databases">
        <title>Genome evolution of the obligate endosymbiont Buchnera aphidicola.</title>
        <authorList>
            <person name="Moran N.A."/>
        </authorList>
    </citation>
    <scope>NUCLEOTIDE SEQUENCE [LARGE SCALE GENOMIC DNA]</scope>
    <source>
        <strain evidence="4 5">Mst</strain>
    </source>
</reference>
<evidence type="ECO:0000256" key="2">
    <source>
        <dbReference type="RuleBase" id="RU003616"/>
    </source>
</evidence>
<dbReference type="EMBL" id="CP034861">
    <property type="protein sequence ID" value="QCI24609.1"/>
    <property type="molecule type" value="Genomic_DNA"/>
</dbReference>
<dbReference type="Gene3D" id="2.60.40.790">
    <property type="match status" value="1"/>
</dbReference>
<dbReference type="SUPFAM" id="SSF49764">
    <property type="entry name" value="HSP20-like chaperones"/>
    <property type="match status" value="1"/>
</dbReference>
<reference evidence="4 5" key="1">
    <citation type="submission" date="2018-12" db="EMBL/GenBank/DDBJ databases">
        <authorList>
            <person name="Chong R.A."/>
        </authorList>
    </citation>
    <scope>NUCLEOTIDE SEQUENCE [LARGE SCALE GENOMIC DNA]</scope>
    <source>
        <strain evidence="4 5">Mst</strain>
    </source>
</reference>
<dbReference type="PANTHER" id="PTHR47062">
    <property type="match status" value="1"/>
</dbReference>
<comment type="similarity">
    <text evidence="1 2">Belongs to the small heat shock protein (HSP20) family.</text>
</comment>
<name>A0A4D6Y607_9GAMM</name>
<protein>
    <submittedName>
        <fullName evidence="4">Hsp20 family protein</fullName>
    </submittedName>
</protein>
<evidence type="ECO:0000313" key="4">
    <source>
        <dbReference type="EMBL" id="QCI24609.1"/>
    </source>
</evidence>
<feature type="domain" description="SHSP" evidence="3">
    <location>
        <begin position="34"/>
        <end position="150"/>
    </location>
</feature>
<dbReference type="PANTHER" id="PTHR47062:SF1">
    <property type="entry name" value="SMALL HEAT SHOCK PROTEIN IBPA"/>
    <property type="match status" value="1"/>
</dbReference>
<accession>A0A4D6Y607</accession>
<dbReference type="RefSeq" id="WP_158343992.1">
    <property type="nucleotide sequence ID" value="NZ_CP034861.1"/>
</dbReference>
<sequence length="159" mass="18556">MSYRSLSFIPSFHHDSVFSNRFNQIDKMFSTLTGEKPISDTPLYNLCQISETQYKLSISIPGYKESELDISVHNNELLITGKKEKQKKEKEELIKWLHKSITISDFSLQFKLNHKIKVQRAELSLGILVLNFECQIPEEEKPKKILISTEKNNKIIEKK</sequence>
<dbReference type="AlphaFoldDB" id="A0A4D6Y607"/>
<proteinExistence type="inferred from homology"/>
<organism evidence="4 5">
    <name type="scientific">Buchnera aphidicola</name>
    <name type="common">Muscaphis stroyani</name>
    <dbReference type="NCBI Taxonomy" id="1241869"/>
    <lineage>
        <taxon>Bacteria</taxon>
        <taxon>Pseudomonadati</taxon>
        <taxon>Pseudomonadota</taxon>
        <taxon>Gammaproteobacteria</taxon>
        <taxon>Enterobacterales</taxon>
        <taxon>Erwiniaceae</taxon>
        <taxon>Buchnera</taxon>
    </lineage>
</organism>
<evidence type="ECO:0000259" key="3">
    <source>
        <dbReference type="PROSITE" id="PS01031"/>
    </source>
</evidence>
<dbReference type="Proteomes" id="UP000298673">
    <property type="component" value="Chromosome"/>
</dbReference>
<evidence type="ECO:0000313" key="5">
    <source>
        <dbReference type="Proteomes" id="UP000298673"/>
    </source>
</evidence>
<dbReference type="OrthoDB" id="6462033at2"/>
<dbReference type="InterPro" id="IPR002068">
    <property type="entry name" value="A-crystallin/Hsp20_dom"/>
</dbReference>